<comment type="caution">
    <text evidence="5">The sequence shown here is derived from an EMBL/GenBank/DDBJ whole genome shotgun (WGS) entry which is preliminary data.</text>
</comment>
<name>A0ABS2D0H6_9FLAO</name>
<keyword evidence="3 5" id="KW-0378">Hydrolase</keyword>
<dbReference type="SUPFAM" id="SSF51306">
    <property type="entry name" value="LexA/Signal peptidase"/>
    <property type="match status" value="2"/>
</dbReference>
<dbReference type="InterPro" id="IPR043739">
    <property type="entry name" value="DUF5684"/>
</dbReference>
<dbReference type="InterPro" id="IPR000223">
    <property type="entry name" value="Pept_S26A_signal_pept_1"/>
</dbReference>
<dbReference type="Gene3D" id="2.10.109.10">
    <property type="entry name" value="Umud Fragment, subunit A"/>
    <property type="match status" value="2"/>
</dbReference>
<dbReference type="GO" id="GO:0009003">
    <property type="term" value="F:signal peptidase activity"/>
    <property type="evidence" value="ECO:0007669"/>
    <property type="project" value="UniProtKB-EC"/>
</dbReference>
<feature type="domain" description="Peptidase S26" evidence="4">
    <location>
        <begin position="125"/>
        <end position="295"/>
    </location>
</feature>
<reference evidence="5 6" key="1">
    <citation type="submission" date="2021-02" db="EMBL/GenBank/DDBJ databases">
        <authorList>
            <person name="Jung H.S."/>
            <person name="Chun B.H."/>
            <person name="Jeon C.O."/>
        </authorList>
    </citation>
    <scope>NUCLEOTIDE SEQUENCE [LARGE SCALE GENOMIC DNA]</scope>
    <source>
        <strain evidence="5 6">LMG 25203</strain>
    </source>
</reference>
<dbReference type="PRINTS" id="PR00727">
    <property type="entry name" value="LEADERPTASE"/>
</dbReference>
<gene>
    <name evidence="5" type="primary">lepB</name>
    <name evidence="5" type="ORF">H9X54_015615</name>
</gene>
<evidence type="ECO:0000256" key="2">
    <source>
        <dbReference type="ARBA" id="ARBA00019232"/>
    </source>
</evidence>
<dbReference type="Proteomes" id="UP000759529">
    <property type="component" value="Unassembled WGS sequence"/>
</dbReference>
<dbReference type="NCBIfam" id="TIGR02227">
    <property type="entry name" value="sigpep_I_bact"/>
    <property type="match status" value="1"/>
</dbReference>
<sequence length="580" mass="67506">MSTYQWLVFILIIQLIHGLGTWKLYQKAGRKSWEAFVPVYNSIVLMKIINRPSWWTFLLFIPVINIVMFPVVWVETLRSFGKNTTLDTFLGIFTLGFYIYFVNYTQNVTHIADRSLVAPTKTGDTVSSLLFAIIVATLVHTYVMQPFTIPSSSLEKSLLIGDFLFVSKFHYGPRTPMTTVAAPMVHDTIPFVKVKSYLYDDNNPESWKNKLQLPYFRFPGFQEIKNNDIVVFNWPRDTLFHMYLPADRRYSKPIDKKTNYVKRCVGIPGDSLQIKNGDVYINGKQLILPERAKPQYCYDLKFKSTIDAELMQQYDINEYNRVFSIDRSLWENNLVKDYLIKEKAKVVELSKDSTSATIIGAIDQEIYEKLKLRLSENFIQANLTAEKAEMLKKDSRIEQVSKYIKTNTEDGIYPDLTDGIPSKINNWNSDNFGPIYIPKAGQTVDLNLKSLPYYKIIITEYEGNKLKVVGNDIYVNDKIATKYTFAQNYYWMMGDNRNNSLDARYFGYTPENHIVGKPVFIWLSWDSNGKGLNKIRWDRMFTTVNGEGQPESYFKYFLVLLGLYFVGEYFWKKRKAKANE</sequence>
<comment type="catalytic activity">
    <reaction evidence="3">
        <text>Cleavage of hydrophobic, N-terminal signal or leader sequences from secreted and periplasmic proteins.</text>
        <dbReference type="EC" id="3.4.21.89"/>
    </reaction>
</comment>
<evidence type="ECO:0000256" key="3">
    <source>
        <dbReference type="RuleBase" id="RU362042"/>
    </source>
</evidence>
<keyword evidence="3" id="KW-0812">Transmembrane</keyword>
<dbReference type="RefSeq" id="WP_187656202.1">
    <property type="nucleotide sequence ID" value="NZ_JACSOD020000507.1"/>
</dbReference>
<dbReference type="Pfam" id="PF10502">
    <property type="entry name" value="Peptidase_S26"/>
    <property type="match status" value="2"/>
</dbReference>
<keyword evidence="3" id="KW-0472">Membrane</keyword>
<dbReference type="EMBL" id="JACSOD020000507">
    <property type="protein sequence ID" value="MBM6500717.1"/>
    <property type="molecule type" value="Genomic_DNA"/>
</dbReference>
<protein>
    <recommendedName>
        <fullName evidence="2 3">Signal peptidase I</fullName>
        <ecNumber evidence="3">3.4.21.89</ecNumber>
    </recommendedName>
</protein>
<dbReference type="PANTHER" id="PTHR43390:SF1">
    <property type="entry name" value="CHLOROPLAST PROCESSING PEPTIDASE"/>
    <property type="match status" value="1"/>
</dbReference>
<feature type="transmembrane region" description="Helical" evidence="3">
    <location>
        <begin position="86"/>
        <end position="104"/>
    </location>
</feature>
<dbReference type="CDD" id="cd06530">
    <property type="entry name" value="S26_SPase_I"/>
    <property type="match status" value="2"/>
</dbReference>
<evidence type="ECO:0000313" key="5">
    <source>
        <dbReference type="EMBL" id="MBM6500717.1"/>
    </source>
</evidence>
<keyword evidence="3" id="KW-0645">Protease</keyword>
<proteinExistence type="inferred from homology"/>
<keyword evidence="3" id="KW-1133">Transmembrane helix</keyword>
<evidence type="ECO:0000259" key="4">
    <source>
        <dbReference type="Pfam" id="PF10502"/>
    </source>
</evidence>
<comment type="similarity">
    <text evidence="1 3">Belongs to the peptidase S26 family.</text>
</comment>
<dbReference type="Pfam" id="PF18936">
    <property type="entry name" value="DUF5684"/>
    <property type="match status" value="1"/>
</dbReference>
<feature type="domain" description="Peptidase S26" evidence="4">
    <location>
        <begin position="483"/>
        <end position="522"/>
    </location>
</feature>
<dbReference type="InterPro" id="IPR019533">
    <property type="entry name" value="Peptidase_S26"/>
</dbReference>
<dbReference type="InterPro" id="IPR036286">
    <property type="entry name" value="LexA/Signal_pep-like_sf"/>
</dbReference>
<dbReference type="EC" id="3.4.21.89" evidence="3"/>
<feature type="transmembrane region" description="Helical" evidence="3">
    <location>
        <begin position="54"/>
        <end position="74"/>
    </location>
</feature>
<organism evidence="5 6">
    <name type="scientific">Flavobacterium macrobrachii</name>
    <dbReference type="NCBI Taxonomy" id="591204"/>
    <lineage>
        <taxon>Bacteria</taxon>
        <taxon>Pseudomonadati</taxon>
        <taxon>Bacteroidota</taxon>
        <taxon>Flavobacteriia</taxon>
        <taxon>Flavobacteriales</taxon>
        <taxon>Flavobacteriaceae</taxon>
        <taxon>Flavobacterium</taxon>
    </lineage>
</organism>
<evidence type="ECO:0000256" key="1">
    <source>
        <dbReference type="ARBA" id="ARBA00009370"/>
    </source>
</evidence>
<feature type="transmembrane region" description="Helical" evidence="3">
    <location>
        <begin position="6"/>
        <end position="25"/>
    </location>
</feature>
<comment type="subcellular location">
    <subcellularLocation>
        <location evidence="3">Membrane</location>
        <topology evidence="3">Single-pass type II membrane protein</topology>
    </subcellularLocation>
</comment>
<feature type="transmembrane region" description="Helical" evidence="3">
    <location>
        <begin position="125"/>
        <end position="143"/>
    </location>
</feature>
<dbReference type="PANTHER" id="PTHR43390">
    <property type="entry name" value="SIGNAL PEPTIDASE I"/>
    <property type="match status" value="1"/>
</dbReference>
<evidence type="ECO:0000313" key="6">
    <source>
        <dbReference type="Proteomes" id="UP000759529"/>
    </source>
</evidence>
<comment type="caution">
    <text evidence="3">Lacks conserved residue(s) required for the propagation of feature annotation.</text>
</comment>
<accession>A0ABS2D0H6</accession>
<keyword evidence="6" id="KW-1185">Reference proteome</keyword>